<comment type="caution">
    <text evidence="1">The sequence shown here is derived from an EMBL/GenBank/DDBJ whole genome shotgun (WGS) entry which is preliminary data.</text>
</comment>
<dbReference type="NCBIfam" id="TIGR04076">
    <property type="entry name" value="TIGR04076 family protein"/>
    <property type="match status" value="1"/>
</dbReference>
<dbReference type="InterPro" id="IPR023811">
    <property type="entry name" value="CHP04076"/>
</dbReference>
<evidence type="ECO:0000313" key="1">
    <source>
        <dbReference type="EMBL" id="MBP2022036.1"/>
    </source>
</evidence>
<name>A0ABS4K4H2_9CLOT</name>
<dbReference type="EMBL" id="JAGGLL010000012">
    <property type="protein sequence ID" value="MBP2022036.1"/>
    <property type="molecule type" value="Genomic_DNA"/>
</dbReference>
<proteinExistence type="predicted"/>
<sequence length="81" mass="9061">MPKVKLTIIESKCRCGYHKKDDLYIVEDICAPICHELWNSIYPSIYVLLNGGTLDYGNSKATKFQAKCPDGGRVVILGELL</sequence>
<dbReference type="Proteomes" id="UP001519308">
    <property type="component" value="Unassembled WGS sequence"/>
</dbReference>
<reference evidence="1 2" key="1">
    <citation type="submission" date="2021-03" db="EMBL/GenBank/DDBJ databases">
        <title>Genomic Encyclopedia of Type Strains, Phase IV (KMG-IV): sequencing the most valuable type-strain genomes for metagenomic binning, comparative biology and taxonomic classification.</title>
        <authorList>
            <person name="Goeker M."/>
        </authorList>
    </citation>
    <scope>NUCLEOTIDE SEQUENCE [LARGE SCALE GENOMIC DNA]</scope>
    <source>
        <strain evidence="1 2">DSM 28650</strain>
    </source>
</reference>
<evidence type="ECO:0000313" key="2">
    <source>
        <dbReference type="Proteomes" id="UP001519308"/>
    </source>
</evidence>
<dbReference type="RefSeq" id="WP_021281652.1">
    <property type="nucleotide sequence ID" value="NZ_JAGGLL010000012.1"/>
</dbReference>
<organism evidence="1 2">
    <name type="scientific">Clostridium punense</name>
    <dbReference type="NCBI Taxonomy" id="1054297"/>
    <lineage>
        <taxon>Bacteria</taxon>
        <taxon>Bacillati</taxon>
        <taxon>Bacillota</taxon>
        <taxon>Clostridia</taxon>
        <taxon>Eubacteriales</taxon>
        <taxon>Clostridiaceae</taxon>
        <taxon>Clostridium</taxon>
    </lineage>
</organism>
<gene>
    <name evidence="1" type="ORF">J2Z44_001837</name>
</gene>
<keyword evidence="2" id="KW-1185">Reference proteome</keyword>
<protein>
    <submittedName>
        <fullName evidence="1">Repeat protein (TIGR04076 family)</fullName>
    </submittedName>
</protein>
<accession>A0ABS4K4H2</accession>